<feature type="compositionally biased region" description="Basic residues" evidence="1">
    <location>
        <begin position="76"/>
        <end position="90"/>
    </location>
</feature>
<evidence type="ECO:0000313" key="2">
    <source>
        <dbReference type="EMBL" id="KAG7553545.1"/>
    </source>
</evidence>
<feature type="region of interest" description="Disordered" evidence="1">
    <location>
        <begin position="76"/>
        <end position="113"/>
    </location>
</feature>
<sequence length="284" mass="29734">MSMLDPPTVPTSKDSAQLALLQQASSVAQQASPQLAALYRARVRLLSDLPSESTRGWCCSTCGNLRDGYGWKLVRGQRKKKSSPKEKRIKNSLADGSDMLGTNAEAGPSTPSLAQKNVLKGKCSICGTAFKSKGSKSEVVASFPSARSIARRTRSSSGQVNPERPSDALDLTPSSVVPVEVELDHSSPAKPLTPNLLQASPSLAHIPISDPTPASCPLPPTSPSSLPSTSTPSSRSATPVGGVPKATTGRKKKKSGLAKLLADSAARKEQEQQSLGGLSRWGLN</sequence>
<organism evidence="2 3">
    <name type="scientific">Filobasidium floriforme</name>
    <dbReference type="NCBI Taxonomy" id="5210"/>
    <lineage>
        <taxon>Eukaryota</taxon>
        <taxon>Fungi</taxon>
        <taxon>Dikarya</taxon>
        <taxon>Basidiomycota</taxon>
        <taxon>Agaricomycotina</taxon>
        <taxon>Tremellomycetes</taxon>
        <taxon>Filobasidiales</taxon>
        <taxon>Filobasidiaceae</taxon>
        <taxon>Filobasidium</taxon>
    </lineage>
</organism>
<evidence type="ECO:0000256" key="1">
    <source>
        <dbReference type="SAM" id="MobiDB-lite"/>
    </source>
</evidence>
<comment type="caution">
    <text evidence="2">The sequence shown here is derived from an EMBL/GenBank/DDBJ whole genome shotgun (WGS) entry which is preliminary data.</text>
</comment>
<reference evidence="2" key="1">
    <citation type="submission" date="2020-04" db="EMBL/GenBank/DDBJ databases">
        <title>Analysis of mating type loci in Filobasidium floriforme.</title>
        <authorList>
            <person name="Nowrousian M."/>
        </authorList>
    </citation>
    <scope>NUCLEOTIDE SEQUENCE</scope>
    <source>
        <strain evidence="2">CBS 6242</strain>
    </source>
</reference>
<name>A0A8K0NNL2_9TREE</name>
<dbReference type="EMBL" id="JABELV010000053">
    <property type="protein sequence ID" value="KAG7553545.1"/>
    <property type="molecule type" value="Genomic_DNA"/>
</dbReference>
<keyword evidence="3" id="KW-1185">Reference proteome</keyword>
<protein>
    <submittedName>
        <fullName evidence="2">Uncharacterized protein</fullName>
    </submittedName>
</protein>
<feature type="region of interest" description="Disordered" evidence="1">
    <location>
        <begin position="149"/>
        <end position="173"/>
    </location>
</feature>
<dbReference type="AlphaFoldDB" id="A0A8K0NNL2"/>
<feature type="compositionally biased region" description="Low complexity" evidence="1">
    <location>
        <begin position="223"/>
        <end position="239"/>
    </location>
</feature>
<gene>
    <name evidence="2" type="ORF">FFLO_03052</name>
</gene>
<feature type="region of interest" description="Disordered" evidence="1">
    <location>
        <begin position="203"/>
        <end position="284"/>
    </location>
</feature>
<dbReference type="Proteomes" id="UP000812966">
    <property type="component" value="Unassembled WGS sequence"/>
</dbReference>
<evidence type="ECO:0000313" key="3">
    <source>
        <dbReference type="Proteomes" id="UP000812966"/>
    </source>
</evidence>
<accession>A0A8K0NNL2</accession>
<proteinExistence type="predicted"/>